<dbReference type="Proteomes" id="UP001501725">
    <property type="component" value="Unassembled WGS sequence"/>
</dbReference>
<keyword evidence="1 3" id="KW-0378">Hydrolase</keyword>
<evidence type="ECO:0000313" key="3">
    <source>
        <dbReference type="EMBL" id="GAA4341804.1"/>
    </source>
</evidence>
<dbReference type="EMBL" id="BAABGY010000016">
    <property type="protein sequence ID" value="GAA4341804.1"/>
    <property type="molecule type" value="Genomic_DNA"/>
</dbReference>
<evidence type="ECO:0000256" key="2">
    <source>
        <dbReference type="ARBA" id="ARBA00038358"/>
    </source>
</evidence>
<dbReference type="SUPFAM" id="SSF48208">
    <property type="entry name" value="Six-hairpin glycosidases"/>
    <property type="match status" value="1"/>
</dbReference>
<reference evidence="4" key="1">
    <citation type="journal article" date="2019" name="Int. J. Syst. Evol. Microbiol.">
        <title>The Global Catalogue of Microorganisms (GCM) 10K type strain sequencing project: providing services to taxonomists for standard genome sequencing and annotation.</title>
        <authorList>
            <consortium name="The Broad Institute Genomics Platform"/>
            <consortium name="The Broad Institute Genome Sequencing Center for Infectious Disease"/>
            <person name="Wu L."/>
            <person name="Ma J."/>
        </authorList>
    </citation>
    <scope>NUCLEOTIDE SEQUENCE [LARGE SCALE GENOMIC DNA]</scope>
    <source>
        <strain evidence="4">JCM 17919</strain>
    </source>
</reference>
<protein>
    <submittedName>
        <fullName evidence="3">Glycoside hydrolase family 88 protein</fullName>
    </submittedName>
</protein>
<evidence type="ECO:0000313" key="4">
    <source>
        <dbReference type="Proteomes" id="UP001501725"/>
    </source>
</evidence>
<comment type="similarity">
    <text evidence="2">Belongs to the glycosyl hydrolase 88 family.</text>
</comment>
<evidence type="ECO:0000256" key="1">
    <source>
        <dbReference type="ARBA" id="ARBA00022801"/>
    </source>
</evidence>
<comment type="caution">
    <text evidence="3">The sequence shown here is derived from an EMBL/GenBank/DDBJ whole genome shotgun (WGS) entry which is preliminary data.</text>
</comment>
<sequence length="395" mass="44147">MLLAACGPSRSVTTYVAPLPVSRIDSILTASAAQYRLLARELPAGRFPRNWDPAAGKLNTSGSDWWCSGYYPGTLLYLYERTKDTALYREALRMLPLLEKEQHNTGTHDLGFMMFCSFGNALRIAPKPGYEDILVQSARSLATRYSPVTRSIRSWDSNKDEFLVIIDNMMNLELLFWASKHTGDSTFRNIALTHANTTIANHFRPDGSSYHVLNYDDKTGAVKQKRTAQGYSDASAWARGQAWGLYGFTVLYRETKGQRYLDQAVRIADFLLGHPRMPADGIPYWDFDAPAIPDAPRDASAAAIMASALLELRFYADGSFNASRYVQAAEKILVTLSSDAYRAAAGTNGGFLLRHSVGHLPAKSEVDVAITYADYYYVEALLRYRDALTYHPRKK</sequence>
<accession>A0ABP8HNE4</accession>
<dbReference type="Gene3D" id="1.50.10.10">
    <property type="match status" value="1"/>
</dbReference>
<dbReference type="PANTHER" id="PTHR36845">
    <property type="entry name" value="HYDROLASE, PUTATIVE (AFU_ORTHOLOGUE AFUA_7G05090)-RELATED"/>
    <property type="match status" value="1"/>
</dbReference>
<dbReference type="PANTHER" id="PTHR36845:SF1">
    <property type="entry name" value="HYDROLASE, PUTATIVE (AFU_ORTHOLOGUE AFUA_7G05090)-RELATED"/>
    <property type="match status" value="1"/>
</dbReference>
<proteinExistence type="inferred from homology"/>
<organism evidence="3 4">
    <name type="scientific">Flaviaesturariibacter amylovorans</name>
    <dbReference type="NCBI Taxonomy" id="1084520"/>
    <lineage>
        <taxon>Bacteria</taxon>
        <taxon>Pseudomonadati</taxon>
        <taxon>Bacteroidota</taxon>
        <taxon>Chitinophagia</taxon>
        <taxon>Chitinophagales</taxon>
        <taxon>Chitinophagaceae</taxon>
        <taxon>Flaviaestuariibacter</taxon>
    </lineage>
</organism>
<dbReference type="InterPro" id="IPR052369">
    <property type="entry name" value="UG_Glycosaminoglycan_Hydrolase"/>
</dbReference>
<gene>
    <name evidence="3" type="ORF">GCM10023184_40520</name>
</gene>
<dbReference type="InterPro" id="IPR012341">
    <property type="entry name" value="6hp_glycosidase-like_sf"/>
</dbReference>
<dbReference type="InterPro" id="IPR008928">
    <property type="entry name" value="6-hairpin_glycosidase_sf"/>
</dbReference>
<dbReference type="GO" id="GO:0016787">
    <property type="term" value="F:hydrolase activity"/>
    <property type="evidence" value="ECO:0007669"/>
    <property type="project" value="UniProtKB-KW"/>
</dbReference>
<keyword evidence="4" id="KW-1185">Reference proteome</keyword>
<name>A0ABP8HNE4_9BACT</name>